<dbReference type="InterPro" id="IPR001173">
    <property type="entry name" value="Glyco_trans_2-like"/>
</dbReference>
<feature type="domain" description="Glycosyltransferase 2-like" evidence="4">
    <location>
        <begin position="7"/>
        <end position="128"/>
    </location>
</feature>
<evidence type="ECO:0000313" key="5">
    <source>
        <dbReference type="EMBL" id="MBP2167467.1"/>
    </source>
</evidence>
<sequence length="294" mass="33194">MTKVVTVLVTFNPDLTLLNQSVDNLLLQTDKVIICDNSDGSLNADYLPKDERIIIISHGKNIGIAAAQSVGMEIAFVKENADFVLQMDQDSLAKPDMVEQLLSAYNELTAHNVKVGLVGAQDFDRYTNEVNKARVKKGKPVVQNHYMQVSCTLSSGSLIVKDAWMAVGGMADELFIDAVDHEYCWRLQRAGFQVVRNTRALLGHRLGDGKFKILNILNVGMPSPFRHYYAVRNALILMRRNYVPVYWKLSSLAKILFKWVVYPVFLPDGKKRLIFITQGIWDGLRNRTGEYGKR</sequence>
<keyword evidence="2 5" id="KW-0328">Glycosyltransferase</keyword>
<evidence type="ECO:0000313" key="6">
    <source>
        <dbReference type="Proteomes" id="UP001195624"/>
    </source>
</evidence>
<dbReference type="InterPro" id="IPR029044">
    <property type="entry name" value="Nucleotide-diphossugar_trans"/>
</dbReference>
<dbReference type="EC" id="2.4.1.-" evidence="5"/>
<evidence type="ECO:0000256" key="3">
    <source>
        <dbReference type="ARBA" id="ARBA00022679"/>
    </source>
</evidence>
<name>A0ABS4P5K1_9GAMM</name>
<dbReference type="EMBL" id="JAGGMQ010000001">
    <property type="protein sequence ID" value="MBP2167467.1"/>
    <property type="molecule type" value="Genomic_DNA"/>
</dbReference>
<evidence type="ECO:0000256" key="1">
    <source>
        <dbReference type="ARBA" id="ARBA00006739"/>
    </source>
</evidence>
<organism evidence="5 6">
    <name type="scientific">Winslowiella toletana</name>
    <dbReference type="NCBI Taxonomy" id="92490"/>
    <lineage>
        <taxon>Bacteria</taxon>
        <taxon>Pseudomonadati</taxon>
        <taxon>Pseudomonadota</taxon>
        <taxon>Gammaproteobacteria</taxon>
        <taxon>Enterobacterales</taxon>
        <taxon>Erwiniaceae</taxon>
        <taxon>Winslowiella</taxon>
    </lineage>
</organism>
<comment type="caution">
    <text evidence="5">The sequence shown here is derived from an EMBL/GenBank/DDBJ whole genome shotgun (WGS) entry which is preliminary data.</text>
</comment>
<dbReference type="RefSeq" id="WP_017800222.1">
    <property type="nucleotide sequence ID" value="NZ_JAGGMQ010000001.1"/>
</dbReference>
<comment type="similarity">
    <text evidence="1">Belongs to the glycosyltransferase 2 family.</text>
</comment>
<dbReference type="GO" id="GO:0016757">
    <property type="term" value="F:glycosyltransferase activity"/>
    <property type="evidence" value="ECO:0007669"/>
    <property type="project" value="UniProtKB-KW"/>
</dbReference>
<keyword evidence="3 5" id="KW-0808">Transferase</keyword>
<dbReference type="PANTHER" id="PTHR43179:SF12">
    <property type="entry name" value="GALACTOFURANOSYLTRANSFERASE GLFT2"/>
    <property type="match status" value="1"/>
</dbReference>
<reference evidence="5 6" key="1">
    <citation type="submission" date="2021-03" db="EMBL/GenBank/DDBJ databases">
        <authorList>
            <person name="D'Agostino P."/>
            <person name="Huntemann M."/>
            <person name="Clum A."/>
            <person name="Spunde A."/>
            <person name="Palaniappan K."/>
            <person name="Ritter S."/>
            <person name="Mikhailova N."/>
            <person name="Chen I.-M."/>
            <person name="Stamatis D."/>
            <person name="Reddy T."/>
            <person name="O'Malley R."/>
            <person name="Daum C."/>
            <person name="Shapiro N."/>
            <person name="Ivanova N."/>
            <person name="Kyrpides N."/>
            <person name="Woyke T."/>
        </authorList>
    </citation>
    <scope>NUCLEOTIDE SEQUENCE [LARGE SCALE GENOMIC DNA]</scope>
    <source>
        <strain evidence="5 6">WS4403</strain>
    </source>
</reference>
<gene>
    <name evidence="5" type="ORF">J2125_000659</name>
</gene>
<keyword evidence="6" id="KW-1185">Reference proteome</keyword>
<evidence type="ECO:0000256" key="2">
    <source>
        <dbReference type="ARBA" id="ARBA00022676"/>
    </source>
</evidence>
<proteinExistence type="inferred from homology"/>
<evidence type="ECO:0000259" key="4">
    <source>
        <dbReference type="Pfam" id="PF00535"/>
    </source>
</evidence>
<dbReference type="SUPFAM" id="SSF53448">
    <property type="entry name" value="Nucleotide-diphospho-sugar transferases"/>
    <property type="match status" value="1"/>
</dbReference>
<reference evidence="6" key="2">
    <citation type="submission" date="2023-07" db="EMBL/GenBank/DDBJ databases">
        <title>Genome mining of underrepresented organisms for secondary metabolites.</title>
        <authorList>
            <person name="D'Agostino P.M."/>
        </authorList>
    </citation>
    <scope>NUCLEOTIDE SEQUENCE [LARGE SCALE GENOMIC DNA]</scope>
    <source>
        <strain evidence="6">WS4403</strain>
    </source>
</reference>
<dbReference type="PANTHER" id="PTHR43179">
    <property type="entry name" value="RHAMNOSYLTRANSFERASE WBBL"/>
    <property type="match status" value="1"/>
</dbReference>
<dbReference type="CDD" id="cd02526">
    <property type="entry name" value="GT2_RfbF_like"/>
    <property type="match status" value="1"/>
</dbReference>
<dbReference type="Gene3D" id="3.90.550.10">
    <property type="entry name" value="Spore Coat Polysaccharide Biosynthesis Protein SpsA, Chain A"/>
    <property type="match status" value="1"/>
</dbReference>
<protein>
    <submittedName>
        <fullName evidence="5">Rhamnosyltransferase</fullName>
        <ecNumber evidence="5">2.4.1.-</ecNumber>
    </submittedName>
</protein>
<dbReference type="Pfam" id="PF00535">
    <property type="entry name" value="Glycos_transf_2"/>
    <property type="match status" value="1"/>
</dbReference>
<accession>A0ABS4P5K1</accession>
<dbReference type="Proteomes" id="UP001195624">
    <property type="component" value="Unassembled WGS sequence"/>
</dbReference>